<dbReference type="GO" id="GO:0016740">
    <property type="term" value="F:transferase activity"/>
    <property type="evidence" value="ECO:0007669"/>
    <property type="project" value="UniProtKB-KW"/>
</dbReference>
<evidence type="ECO:0000313" key="6">
    <source>
        <dbReference type="Proteomes" id="UP000242175"/>
    </source>
</evidence>
<dbReference type="NCBIfam" id="NF001423">
    <property type="entry name" value="PRK00299.1"/>
    <property type="match status" value="1"/>
</dbReference>
<protein>
    <recommendedName>
        <fullName evidence="3">Sulfur carrier protein TusA</fullName>
    </recommendedName>
</protein>
<dbReference type="OrthoDB" id="9797352at2"/>
<dbReference type="InterPro" id="IPR036868">
    <property type="entry name" value="TusA-like_sf"/>
</dbReference>
<dbReference type="InterPro" id="IPR001455">
    <property type="entry name" value="TusA-like"/>
</dbReference>
<dbReference type="SUPFAM" id="SSF64307">
    <property type="entry name" value="SirA-like"/>
    <property type="match status" value="1"/>
</dbReference>
<dbReference type="GO" id="GO:0005737">
    <property type="term" value="C:cytoplasm"/>
    <property type="evidence" value="ECO:0007669"/>
    <property type="project" value="UniProtKB-SubCell"/>
</dbReference>
<organism evidence="5 6">
    <name type="scientific">Paraphotobacterium marinum</name>
    <dbReference type="NCBI Taxonomy" id="1755811"/>
    <lineage>
        <taxon>Bacteria</taxon>
        <taxon>Pseudomonadati</taxon>
        <taxon>Pseudomonadota</taxon>
        <taxon>Gammaproteobacteria</taxon>
        <taxon>Vibrionales</taxon>
        <taxon>Vibrionaceae</taxon>
        <taxon>Paraphotobacterium</taxon>
    </lineage>
</organism>
<dbReference type="GO" id="GO:0097163">
    <property type="term" value="F:sulfur carrier activity"/>
    <property type="evidence" value="ECO:0007669"/>
    <property type="project" value="UniProtKB-UniRule"/>
</dbReference>
<dbReference type="GO" id="GO:0002143">
    <property type="term" value="P:tRNA wobble position uridine thiolation"/>
    <property type="evidence" value="ECO:0007669"/>
    <property type="project" value="InterPro"/>
</dbReference>
<keyword evidence="5" id="KW-0808">Transferase</keyword>
<accession>A0A220VCT3</accession>
<keyword evidence="6" id="KW-1185">Reference proteome</keyword>
<dbReference type="Gene3D" id="3.30.110.40">
    <property type="entry name" value="TusA-like domain"/>
    <property type="match status" value="1"/>
</dbReference>
<dbReference type="Proteomes" id="UP000242175">
    <property type="component" value="Chromosome large"/>
</dbReference>
<evidence type="ECO:0000313" key="5">
    <source>
        <dbReference type="EMBL" id="ASK78149.1"/>
    </source>
</evidence>
<gene>
    <name evidence="3" type="primary">tusA</name>
    <name evidence="5" type="ORF">CF386_03400</name>
</gene>
<dbReference type="KEGG" id="pmai:CF386_03400"/>
<dbReference type="HAMAP" id="MF_00413">
    <property type="entry name" value="Thiourid_synth_A"/>
    <property type="match status" value="1"/>
</dbReference>
<comment type="function">
    <text evidence="3">Sulfur carrier protein which probably makes part of a sulfur-relay system.</text>
</comment>
<dbReference type="AlphaFoldDB" id="A0A220VCT3"/>
<name>A0A220VCT3_9GAMM</name>
<dbReference type="Pfam" id="PF01206">
    <property type="entry name" value="TusA"/>
    <property type="match status" value="1"/>
</dbReference>
<comment type="subcellular location">
    <subcellularLocation>
        <location evidence="3">Cytoplasm</location>
    </subcellularLocation>
</comment>
<keyword evidence="2 3" id="KW-0963">Cytoplasm</keyword>
<feature type="domain" description="UPF0033" evidence="4">
    <location>
        <begin position="11"/>
        <end position="76"/>
    </location>
</feature>
<comment type="similarity">
    <text evidence="1 3">Belongs to the sulfur carrier protein TusA family.</text>
</comment>
<dbReference type="EMBL" id="CP022355">
    <property type="protein sequence ID" value="ASK78149.1"/>
    <property type="molecule type" value="Genomic_DNA"/>
</dbReference>
<dbReference type="PANTHER" id="PTHR33279">
    <property type="entry name" value="SULFUR CARRIER PROTEIN YEDF-RELATED"/>
    <property type="match status" value="1"/>
</dbReference>
<evidence type="ECO:0000256" key="2">
    <source>
        <dbReference type="ARBA" id="ARBA00022490"/>
    </source>
</evidence>
<dbReference type="RefSeq" id="WP_089073058.1">
    <property type="nucleotide sequence ID" value="NZ_CBCSAM010000012.1"/>
</dbReference>
<evidence type="ECO:0000259" key="4">
    <source>
        <dbReference type="Pfam" id="PF01206"/>
    </source>
</evidence>
<dbReference type="PANTHER" id="PTHR33279:SF2">
    <property type="entry name" value="SULFUR CARRIER PROTEIN TUSA"/>
    <property type="match status" value="1"/>
</dbReference>
<reference evidence="5 6" key="1">
    <citation type="journal article" date="2016" name="Int. J. Syst. Evol. Microbiol.">
        <title>Paraphotobacterium marinum gen. nov., sp. nov., a member of the family Vibrionaceae, isolated from surface seawater.</title>
        <authorList>
            <person name="Huang Z."/>
            <person name="Dong C."/>
            <person name="Shao Z."/>
        </authorList>
    </citation>
    <scope>NUCLEOTIDE SEQUENCE [LARGE SCALE GENOMIC DNA]</scope>
    <source>
        <strain evidence="5 6">NSCS20N07D</strain>
    </source>
</reference>
<evidence type="ECO:0000256" key="1">
    <source>
        <dbReference type="ARBA" id="ARBA00008984"/>
    </source>
</evidence>
<proteinExistence type="inferred from homology"/>
<sequence length="77" mass="9098">MTKKSDFEISTLGLRCPEPIMIIRQKIRKMKNGETLMVYSDDPSTIRDIPSFCRFMEHELLSKEINSTPYKFLIKKK</sequence>
<evidence type="ECO:0000256" key="3">
    <source>
        <dbReference type="HAMAP-Rule" id="MF_00413"/>
    </source>
</evidence>
<feature type="active site" description="Cysteine persulfide intermediate" evidence="3">
    <location>
        <position position="16"/>
    </location>
</feature>
<dbReference type="InterPro" id="IPR022931">
    <property type="entry name" value="Sulphur_carrier_TusA"/>
</dbReference>